<evidence type="ECO:0000256" key="1">
    <source>
        <dbReference type="ARBA" id="ARBA00022722"/>
    </source>
</evidence>
<dbReference type="GO" id="GO:0043504">
    <property type="term" value="P:mitochondrial DNA repair"/>
    <property type="evidence" value="ECO:0007669"/>
    <property type="project" value="TreeGrafter"/>
</dbReference>
<dbReference type="InterPro" id="IPR004601">
    <property type="entry name" value="UvdE"/>
</dbReference>
<feature type="compositionally biased region" description="Acidic residues" evidence="7">
    <location>
        <begin position="182"/>
        <end position="195"/>
    </location>
</feature>
<keyword evidence="2" id="KW-0255">Endonuclease</keyword>
<evidence type="ECO:0000256" key="3">
    <source>
        <dbReference type="ARBA" id="ARBA00022763"/>
    </source>
</evidence>
<keyword evidence="3" id="KW-0227">DNA damage</keyword>
<dbReference type="InterPro" id="IPR036237">
    <property type="entry name" value="Xyl_isomerase-like_sf"/>
</dbReference>
<feature type="region of interest" description="Disordered" evidence="7">
    <location>
        <begin position="479"/>
        <end position="498"/>
    </location>
</feature>
<evidence type="ECO:0000256" key="7">
    <source>
        <dbReference type="SAM" id="MobiDB-lite"/>
    </source>
</evidence>
<dbReference type="GO" id="GO:0016787">
    <property type="term" value="F:hydrolase activity"/>
    <property type="evidence" value="ECO:0007669"/>
    <property type="project" value="UniProtKB-KW"/>
</dbReference>
<dbReference type="PANTHER" id="PTHR31290">
    <property type="entry name" value="UV-DAMAGE ENDONUCLEASE"/>
    <property type="match status" value="1"/>
</dbReference>
<protein>
    <recommendedName>
        <fullName evidence="10">UV-damage endonuclease</fullName>
    </recommendedName>
</protein>
<feature type="compositionally biased region" description="Basic and acidic residues" evidence="7">
    <location>
        <begin position="587"/>
        <end position="599"/>
    </location>
</feature>
<dbReference type="SUPFAM" id="SSF51658">
    <property type="entry name" value="Xylose isomerase-like"/>
    <property type="match status" value="1"/>
</dbReference>
<dbReference type="EMBL" id="SOZJ01000001">
    <property type="protein sequence ID" value="TGJ73072.1"/>
    <property type="molecule type" value="Genomic_DNA"/>
</dbReference>
<keyword evidence="6" id="KW-0234">DNA repair</keyword>
<keyword evidence="1" id="KW-0540">Nuclease</keyword>
<evidence type="ECO:0000256" key="2">
    <source>
        <dbReference type="ARBA" id="ARBA00022759"/>
    </source>
</evidence>
<evidence type="ECO:0000313" key="9">
    <source>
        <dbReference type="Proteomes" id="UP000297595"/>
    </source>
</evidence>
<organism evidence="8 9">
    <name type="scientific">Orbilia oligospora</name>
    <name type="common">Nematode-trapping fungus</name>
    <name type="synonym">Arthrobotrys oligospora</name>
    <dbReference type="NCBI Taxonomy" id="2813651"/>
    <lineage>
        <taxon>Eukaryota</taxon>
        <taxon>Fungi</taxon>
        <taxon>Dikarya</taxon>
        <taxon>Ascomycota</taxon>
        <taxon>Pezizomycotina</taxon>
        <taxon>Orbiliomycetes</taxon>
        <taxon>Orbiliales</taxon>
        <taxon>Orbiliaceae</taxon>
        <taxon>Orbilia</taxon>
    </lineage>
</organism>
<feature type="region of interest" description="Disordered" evidence="7">
    <location>
        <begin position="149"/>
        <end position="207"/>
    </location>
</feature>
<keyword evidence="5" id="KW-0378">Hydrolase</keyword>
<dbReference type="Gene3D" id="3.20.20.150">
    <property type="entry name" value="Divalent-metal-dependent TIM barrel enzymes"/>
    <property type="match status" value="1"/>
</dbReference>
<dbReference type="GO" id="GO:0009411">
    <property type="term" value="P:response to UV"/>
    <property type="evidence" value="ECO:0007669"/>
    <property type="project" value="InterPro"/>
</dbReference>
<dbReference type="Proteomes" id="UP000297595">
    <property type="component" value="Unassembled WGS sequence"/>
</dbReference>
<name>A0A8H2E5Z0_ORBOL</name>
<gene>
    <name evidence="8" type="ORF">EYR41_000191</name>
</gene>
<proteinExistence type="predicted"/>
<evidence type="ECO:0008006" key="10">
    <source>
        <dbReference type="Google" id="ProtNLM"/>
    </source>
</evidence>
<accession>A0A8H2E5Z0</accession>
<evidence type="ECO:0000256" key="5">
    <source>
        <dbReference type="ARBA" id="ARBA00022801"/>
    </source>
</evidence>
<evidence type="ECO:0000256" key="4">
    <source>
        <dbReference type="ARBA" id="ARBA00022769"/>
    </source>
</evidence>
<dbReference type="AlphaFoldDB" id="A0A8H2E5Z0"/>
<sequence>MFWRYKSFNRSILSLSSSSRCLISSSSSLSSFPLRPRLRLPSIVPRSIPGVISYTALEYTNMSRGRKASNSVLPSLNTTENIVAGQRRSKRTISAKADYAVDLPSPPDSEIIDGKDALRASPTATEDEALSSAFVNTVDDDKPVIKIRKPTGKKKKADEVKEGTLQTAKKSPGRKRKAVEALSDDGAFEPEDVGSDEAPVNRPPPVNDEYRPIPFKGRLGFACLNTYLRSTNPPIFCSRTCRLDTIHKHDTESGPGGGLAYVKSLGFQNATDLGHLIRWNQKYKIKFLRISSEMFPFASHSKYGYDLAHAAEPLKEAGRLAMEYGHRLTMHPGQYTQLASPKQEVVDNAIRDLEYHCELLDRLQLVGQADKDAVMIIHMGGTFGDKPATLDRFRTVYTTRLSEGIKRRLVLENDDVCWSVEDLIDICEELGVPMVLDWHHNNIVHGKLREGTYDVKEVYGERIKNTWVKKGIKQKQHYSEPRVGSITDRGRRRHSPRVWDLPPCEDDMDLMIEAKDKEQAVFEVMRKFKLDGWEKVNDVTPYERTDGMAEDGNIKLNELAMGGVEGKVYWPEGMEEYLKPKKKVRAKKSEAENSVEKPTPKKRGKKAAKIEEIEEEVLPKLSRKVSSKKAAAIIEMDVKKKEEALANGLGLESTANGEEETSKPIRAKRAKKVIGSIASETKMVAETIAKRRSSRIK</sequence>
<dbReference type="Pfam" id="PF03851">
    <property type="entry name" value="UvdE"/>
    <property type="match status" value="1"/>
</dbReference>
<keyword evidence="4" id="KW-0228">DNA excision</keyword>
<dbReference type="PANTHER" id="PTHR31290:SF5">
    <property type="entry name" value="UV-DAMAGE ENDONUCLEASE"/>
    <property type="match status" value="1"/>
</dbReference>
<reference evidence="8 9" key="1">
    <citation type="submission" date="2019-03" db="EMBL/GenBank/DDBJ databases">
        <title>Nematode-trapping fungi genome.</title>
        <authorList>
            <person name="Vidal-Diez De Ulzurrun G."/>
        </authorList>
    </citation>
    <scope>NUCLEOTIDE SEQUENCE [LARGE SCALE GENOMIC DNA]</scope>
    <source>
        <strain evidence="8 9">TWF154</strain>
    </source>
</reference>
<dbReference type="GO" id="GO:0004519">
    <property type="term" value="F:endonuclease activity"/>
    <property type="evidence" value="ECO:0007669"/>
    <property type="project" value="UniProtKB-KW"/>
</dbReference>
<comment type="caution">
    <text evidence="8">The sequence shown here is derived from an EMBL/GenBank/DDBJ whole genome shotgun (WGS) entry which is preliminary data.</text>
</comment>
<feature type="region of interest" description="Disordered" evidence="7">
    <location>
        <begin position="648"/>
        <end position="669"/>
    </location>
</feature>
<dbReference type="GO" id="GO:0005739">
    <property type="term" value="C:mitochondrion"/>
    <property type="evidence" value="ECO:0007669"/>
    <property type="project" value="TreeGrafter"/>
</dbReference>
<evidence type="ECO:0000313" key="8">
    <source>
        <dbReference type="EMBL" id="TGJ73072.1"/>
    </source>
</evidence>
<dbReference type="GO" id="GO:0006289">
    <property type="term" value="P:nucleotide-excision repair"/>
    <property type="evidence" value="ECO:0007669"/>
    <property type="project" value="InterPro"/>
</dbReference>
<feature type="region of interest" description="Disordered" evidence="7">
    <location>
        <begin position="581"/>
        <end position="607"/>
    </location>
</feature>
<dbReference type="GO" id="GO:0005634">
    <property type="term" value="C:nucleus"/>
    <property type="evidence" value="ECO:0007669"/>
    <property type="project" value="TreeGrafter"/>
</dbReference>
<evidence type="ECO:0000256" key="6">
    <source>
        <dbReference type="ARBA" id="ARBA00023204"/>
    </source>
</evidence>
<dbReference type="NCBIfam" id="TIGR00629">
    <property type="entry name" value="uvde"/>
    <property type="match status" value="1"/>
</dbReference>